<evidence type="ECO:0000313" key="22">
    <source>
        <dbReference type="Proteomes" id="UP000031546"/>
    </source>
</evidence>
<evidence type="ECO:0000256" key="16">
    <source>
        <dbReference type="PROSITE-ProRule" id="PRU00209"/>
    </source>
</evidence>
<feature type="domain" description="TRNA-binding" evidence="17">
    <location>
        <begin position="39"/>
        <end position="153"/>
    </location>
</feature>
<dbReference type="SUPFAM" id="SSF54991">
    <property type="entry name" value="Anticodon-binding domain of PheRS"/>
    <property type="match status" value="1"/>
</dbReference>
<dbReference type="Gene3D" id="3.30.56.10">
    <property type="match status" value="2"/>
</dbReference>
<dbReference type="FunFam" id="3.30.70.380:FF:000001">
    <property type="entry name" value="Phenylalanine--tRNA ligase beta subunit"/>
    <property type="match status" value="1"/>
</dbReference>
<dbReference type="InterPro" id="IPR009061">
    <property type="entry name" value="DNA-bd_dom_put_sf"/>
</dbReference>
<comment type="catalytic activity">
    <reaction evidence="14 15">
        <text>tRNA(Phe) + L-phenylalanine + ATP = L-phenylalanyl-tRNA(Phe) + AMP + diphosphate + H(+)</text>
        <dbReference type="Rhea" id="RHEA:19413"/>
        <dbReference type="Rhea" id="RHEA-COMP:9668"/>
        <dbReference type="Rhea" id="RHEA-COMP:9699"/>
        <dbReference type="ChEBI" id="CHEBI:15378"/>
        <dbReference type="ChEBI" id="CHEBI:30616"/>
        <dbReference type="ChEBI" id="CHEBI:33019"/>
        <dbReference type="ChEBI" id="CHEBI:58095"/>
        <dbReference type="ChEBI" id="CHEBI:78442"/>
        <dbReference type="ChEBI" id="CHEBI:78531"/>
        <dbReference type="ChEBI" id="CHEBI:456215"/>
        <dbReference type="EC" id="6.1.1.20"/>
    </reaction>
</comment>
<evidence type="ECO:0000256" key="11">
    <source>
        <dbReference type="ARBA" id="ARBA00022884"/>
    </source>
</evidence>
<keyword evidence="6 15" id="KW-0436">Ligase</keyword>
<protein>
    <recommendedName>
        <fullName evidence="15">Phenylalanine--tRNA ligase beta subunit</fullName>
        <ecNumber evidence="15">6.1.1.20</ecNumber>
    </recommendedName>
    <alternativeName>
        <fullName evidence="15">Phenylalanyl-tRNA synthetase beta subunit</fullName>
        <shortName evidence="15">PheRS</shortName>
    </alternativeName>
</protein>
<keyword evidence="7 15" id="KW-0479">Metal-binding</keyword>
<dbReference type="SMART" id="SM00873">
    <property type="entry name" value="B3_4"/>
    <property type="match status" value="1"/>
</dbReference>
<dbReference type="FunFam" id="3.30.930.10:FF:000022">
    <property type="entry name" value="Phenylalanine--tRNA ligase beta subunit"/>
    <property type="match status" value="1"/>
</dbReference>
<comment type="caution">
    <text evidence="20">The sequence shown here is derived from an EMBL/GenBank/DDBJ whole genome shotgun (WGS) entry which is preliminary data.</text>
</comment>
<evidence type="ECO:0000313" key="23">
    <source>
        <dbReference type="Proteomes" id="UP000527860"/>
    </source>
</evidence>
<dbReference type="GO" id="GO:0016740">
    <property type="term" value="F:transferase activity"/>
    <property type="evidence" value="ECO:0007669"/>
    <property type="project" value="UniProtKB-ARBA"/>
</dbReference>
<dbReference type="STRING" id="45670.SN16_11600"/>
<dbReference type="PROSITE" id="PS51447">
    <property type="entry name" value="FDX_ACB"/>
    <property type="match status" value="1"/>
</dbReference>
<evidence type="ECO:0000256" key="8">
    <source>
        <dbReference type="ARBA" id="ARBA00022741"/>
    </source>
</evidence>
<dbReference type="SMART" id="SM00896">
    <property type="entry name" value="FDX-ACB"/>
    <property type="match status" value="1"/>
</dbReference>
<evidence type="ECO:0000256" key="3">
    <source>
        <dbReference type="ARBA" id="ARBA00011209"/>
    </source>
</evidence>
<feature type="domain" description="FDX-ACB" evidence="18">
    <location>
        <begin position="709"/>
        <end position="801"/>
    </location>
</feature>
<dbReference type="InterPro" id="IPR002547">
    <property type="entry name" value="tRNA-bd_dom"/>
</dbReference>
<dbReference type="Gene3D" id="3.30.930.10">
    <property type="entry name" value="Bira Bifunctional Protein, Domain 2"/>
    <property type="match status" value="1"/>
</dbReference>
<evidence type="ECO:0000256" key="7">
    <source>
        <dbReference type="ARBA" id="ARBA00022723"/>
    </source>
</evidence>
<dbReference type="InterPro" id="IPR033714">
    <property type="entry name" value="tRNA_bind_bactPheRS"/>
</dbReference>
<feature type="binding site" evidence="15">
    <location>
        <position position="460"/>
    </location>
    <ligand>
        <name>Mg(2+)</name>
        <dbReference type="ChEBI" id="CHEBI:18420"/>
        <note>shared with alpha subunit</note>
    </ligand>
</feature>
<dbReference type="NCBIfam" id="NF045760">
    <property type="entry name" value="YtpR"/>
    <property type="match status" value="1"/>
</dbReference>
<dbReference type="Pfam" id="PF03483">
    <property type="entry name" value="B3_4"/>
    <property type="match status" value="1"/>
</dbReference>
<dbReference type="InterPro" id="IPR041616">
    <property type="entry name" value="PheRS_beta_core"/>
</dbReference>
<feature type="binding site" evidence="15">
    <location>
        <position position="466"/>
    </location>
    <ligand>
        <name>Mg(2+)</name>
        <dbReference type="ChEBI" id="CHEBI:18420"/>
        <note>shared with alpha subunit</note>
    </ligand>
</feature>
<dbReference type="Proteomes" id="UP000031546">
    <property type="component" value="Unassembled WGS sequence"/>
</dbReference>
<dbReference type="GO" id="GO:0140096">
    <property type="term" value="F:catalytic activity, acting on a protein"/>
    <property type="evidence" value="ECO:0007669"/>
    <property type="project" value="UniProtKB-ARBA"/>
</dbReference>
<evidence type="ECO:0000313" key="20">
    <source>
        <dbReference type="EMBL" id="KIH70126.1"/>
    </source>
</evidence>
<organism evidence="20 22">
    <name type="scientific">Salinicoccus roseus</name>
    <dbReference type="NCBI Taxonomy" id="45670"/>
    <lineage>
        <taxon>Bacteria</taxon>
        <taxon>Bacillati</taxon>
        <taxon>Bacillota</taxon>
        <taxon>Bacilli</taxon>
        <taxon>Bacillales</taxon>
        <taxon>Staphylococcaceae</taxon>
        <taxon>Salinicoccus</taxon>
    </lineage>
</organism>
<dbReference type="Pfam" id="PF03484">
    <property type="entry name" value="B5"/>
    <property type="match status" value="1"/>
</dbReference>
<keyword evidence="11 16" id="KW-0694">RNA-binding</keyword>
<evidence type="ECO:0000256" key="2">
    <source>
        <dbReference type="ARBA" id="ARBA00008653"/>
    </source>
</evidence>
<dbReference type="InterPro" id="IPR004532">
    <property type="entry name" value="Phe-tRNA-ligase_IIc_bsu_bact"/>
</dbReference>
<gene>
    <name evidence="15 21" type="primary">pheT</name>
    <name evidence="21" type="ORF">F7P68_0013025</name>
    <name evidence="20" type="ORF">SN16_11600</name>
</gene>
<evidence type="ECO:0000259" key="17">
    <source>
        <dbReference type="PROSITE" id="PS50886"/>
    </source>
</evidence>
<dbReference type="HAMAP" id="MF_00283">
    <property type="entry name" value="Phe_tRNA_synth_beta1"/>
    <property type="match status" value="1"/>
</dbReference>
<dbReference type="GO" id="GO:0005524">
    <property type="term" value="F:ATP binding"/>
    <property type="evidence" value="ECO:0007669"/>
    <property type="project" value="UniProtKB-UniRule"/>
</dbReference>
<evidence type="ECO:0000256" key="5">
    <source>
        <dbReference type="ARBA" id="ARBA00022555"/>
    </source>
</evidence>
<dbReference type="FunFam" id="2.40.50.140:FF:000045">
    <property type="entry name" value="Phenylalanine--tRNA ligase beta subunit"/>
    <property type="match status" value="1"/>
</dbReference>
<dbReference type="SUPFAM" id="SSF55681">
    <property type="entry name" value="Class II aaRS and biotin synthetases"/>
    <property type="match status" value="1"/>
</dbReference>
<dbReference type="SUPFAM" id="SSF46955">
    <property type="entry name" value="Putative DNA-binding domain"/>
    <property type="match status" value="1"/>
</dbReference>
<feature type="binding site" evidence="15">
    <location>
        <position position="469"/>
    </location>
    <ligand>
        <name>Mg(2+)</name>
        <dbReference type="ChEBI" id="CHEBI:18420"/>
        <note>shared with alpha subunit</note>
    </ligand>
</feature>
<evidence type="ECO:0000259" key="18">
    <source>
        <dbReference type="PROSITE" id="PS51447"/>
    </source>
</evidence>
<dbReference type="Pfam" id="PF01588">
    <property type="entry name" value="tRNA_bind"/>
    <property type="match status" value="1"/>
</dbReference>
<keyword evidence="10 15" id="KW-0460">Magnesium</keyword>
<dbReference type="InterPro" id="IPR045864">
    <property type="entry name" value="aa-tRNA-synth_II/BPL/LPL"/>
</dbReference>
<dbReference type="SUPFAM" id="SSF50249">
    <property type="entry name" value="Nucleic acid-binding proteins"/>
    <property type="match status" value="1"/>
</dbReference>
<dbReference type="PANTHER" id="PTHR10947">
    <property type="entry name" value="PHENYLALANYL-TRNA SYNTHETASE BETA CHAIN AND LEUCINE-RICH REPEAT-CONTAINING PROTEIN 47"/>
    <property type="match status" value="1"/>
</dbReference>
<dbReference type="NCBIfam" id="TIGR00472">
    <property type="entry name" value="pheT_bact"/>
    <property type="match status" value="1"/>
</dbReference>
<dbReference type="EC" id="6.1.1.20" evidence="15"/>
<dbReference type="InterPro" id="IPR005147">
    <property type="entry name" value="tRNA_synthase_B5-dom"/>
</dbReference>
<dbReference type="InterPro" id="IPR012340">
    <property type="entry name" value="NA-bd_OB-fold"/>
</dbReference>
<dbReference type="InterPro" id="IPR036690">
    <property type="entry name" value="Fdx_antiC-bd_sf"/>
</dbReference>
<dbReference type="EMBL" id="JXII01000009">
    <property type="protein sequence ID" value="KIH70126.1"/>
    <property type="molecule type" value="Genomic_DNA"/>
</dbReference>
<dbReference type="CDD" id="cd02796">
    <property type="entry name" value="tRNA_bind_bactPheRS"/>
    <property type="match status" value="1"/>
</dbReference>
<dbReference type="SUPFAM" id="SSF56037">
    <property type="entry name" value="PheT/TilS domain"/>
    <property type="match status" value="1"/>
</dbReference>
<dbReference type="Pfam" id="PF03147">
    <property type="entry name" value="FDX-ACB"/>
    <property type="match status" value="1"/>
</dbReference>
<comment type="similarity">
    <text evidence="2 15">Belongs to the phenylalanyl-tRNA synthetase beta subunit family. Type 1 subfamily.</text>
</comment>
<evidence type="ECO:0000256" key="15">
    <source>
        <dbReference type="HAMAP-Rule" id="MF_00283"/>
    </source>
</evidence>
<dbReference type="EMBL" id="JABEVU030000001">
    <property type="protein sequence ID" value="MDB0581450.1"/>
    <property type="molecule type" value="Genomic_DNA"/>
</dbReference>
<evidence type="ECO:0000256" key="6">
    <source>
        <dbReference type="ARBA" id="ARBA00022598"/>
    </source>
</evidence>
<keyword evidence="13 15" id="KW-0030">Aminoacyl-tRNA synthetase</keyword>
<dbReference type="Gene3D" id="3.50.40.10">
    <property type="entry name" value="Phenylalanyl-trna Synthetase, Chain B, domain 3"/>
    <property type="match status" value="1"/>
</dbReference>
<dbReference type="GO" id="GO:0004826">
    <property type="term" value="F:phenylalanine-tRNA ligase activity"/>
    <property type="evidence" value="ECO:0007669"/>
    <property type="project" value="UniProtKB-UniRule"/>
</dbReference>
<dbReference type="InterPro" id="IPR045060">
    <property type="entry name" value="Phe-tRNA-ligase_IIc_bsu"/>
</dbReference>
<dbReference type="GO" id="GO:0006432">
    <property type="term" value="P:phenylalanyl-tRNA aminoacylation"/>
    <property type="evidence" value="ECO:0007669"/>
    <property type="project" value="UniProtKB-UniRule"/>
</dbReference>
<comment type="subunit">
    <text evidence="3 15">Tetramer of two alpha and two beta subunits.</text>
</comment>
<dbReference type="PROSITE" id="PS50886">
    <property type="entry name" value="TRBD"/>
    <property type="match status" value="1"/>
</dbReference>
<comment type="subcellular location">
    <subcellularLocation>
        <location evidence="1 15">Cytoplasm</location>
    </subcellularLocation>
</comment>
<evidence type="ECO:0000313" key="21">
    <source>
        <dbReference type="EMBL" id="MDB0581450.1"/>
    </source>
</evidence>
<comment type="cofactor">
    <cofactor evidence="15">
        <name>Mg(2+)</name>
        <dbReference type="ChEBI" id="CHEBI:18420"/>
    </cofactor>
    <text evidence="15">Binds 2 magnesium ions per tetramer.</text>
</comment>
<reference evidence="21 23" key="4">
    <citation type="submission" date="2022-12" db="EMBL/GenBank/DDBJ databases">
        <title>Genome analysis and biological profiling of marine Salinicoccus roseus MOSEL-ME25.</title>
        <authorList>
            <person name="Mirza F.T."/>
            <person name="Xie Y."/>
            <person name="Shinwari Z.K."/>
        </authorList>
    </citation>
    <scope>NUCLEOTIDE SEQUENCE [LARGE SCALE GENOMIC DNA]</scope>
    <source>
        <strain evidence="21 23">MOSEL-ME25</strain>
    </source>
</reference>
<dbReference type="Proteomes" id="UP000527860">
    <property type="component" value="Unassembled WGS sequence"/>
</dbReference>
<evidence type="ECO:0000259" key="19">
    <source>
        <dbReference type="PROSITE" id="PS51483"/>
    </source>
</evidence>
<proteinExistence type="inferred from homology"/>
<dbReference type="FunFam" id="3.50.40.10:FF:000001">
    <property type="entry name" value="Phenylalanine--tRNA ligase beta subunit"/>
    <property type="match status" value="1"/>
</dbReference>
<dbReference type="RefSeq" id="WP_040106764.1">
    <property type="nucleotide sequence ID" value="NZ_JABEVU030000001.1"/>
</dbReference>
<evidence type="ECO:0000256" key="14">
    <source>
        <dbReference type="ARBA" id="ARBA00049255"/>
    </source>
</evidence>
<dbReference type="Pfam" id="PF17759">
    <property type="entry name" value="tRNA_synthFbeta"/>
    <property type="match status" value="1"/>
</dbReference>
<dbReference type="GO" id="GO:0000287">
    <property type="term" value="F:magnesium ion binding"/>
    <property type="evidence" value="ECO:0007669"/>
    <property type="project" value="UniProtKB-UniRule"/>
</dbReference>
<keyword evidence="4 15" id="KW-0963">Cytoplasm</keyword>
<evidence type="ECO:0000256" key="13">
    <source>
        <dbReference type="ARBA" id="ARBA00023146"/>
    </source>
</evidence>
<evidence type="ECO:0000256" key="10">
    <source>
        <dbReference type="ARBA" id="ARBA00022842"/>
    </source>
</evidence>
<dbReference type="GO" id="GO:0009328">
    <property type="term" value="C:phenylalanine-tRNA ligase complex"/>
    <property type="evidence" value="ECO:0007669"/>
    <property type="project" value="TreeGrafter"/>
</dbReference>
<dbReference type="GO" id="GO:0000049">
    <property type="term" value="F:tRNA binding"/>
    <property type="evidence" value="ECO:0007669"/>
    <property type="project" value="UniProtKB-UniRule"/>
</dbReference>
<dbReference type="OrthoDB" id="9805455at2"/>
<accession>A0A0C2HKK0</accession>
<dbReference type="SMART" id="SM00874">
    <property type="entry name" value="B5"/>
    <property type="match status" value="1"/>
</dbReference>
<dbReference type="GeneID" id="77846186"/>
<keyword evidence="23" id="KW-1185">Reference proteome</keyword>
<dbReference type="InterPro" id="IPR005121">
    <property type="entry name" value="Fdx_antiC-bd"/>
</dbReference>
<keyword evidence="8 15" id="KW-0547">Nucleotide-binding</keyword>
<reference evidence="21" key="3">
    <citation type="submission" date="2020-04" db="EMBL/GenBank/DDBJ databases">
        <authorList>
            <person name="Tanveer F."/>
            <person name="Xie Y."/>
            <person name="Shinwari Z.K."/>
        </authorList>
    </citation>
    <scope>NUCLEOTIDE SEQUENCE</scope>
    <source>
        <strain evidence="21">MOSEL-ME25</strain>
    </source>
</reference>
<keyword evidence="9 15" id="KW-0067">ATP-binding</keyword>
<keyword evidence="12 15" id="KW-0648">Protein biosynthesis</keyword>
<dbReference type="Gene3D" id="2.40.50.140">
    <property type="entry name" value="Nucleic acid-binding proteins"/>
    <property type="match status" value="1"/>
</dbReference>
<dbReference type="PROSITE" id="PS51483">
    <property type="entry name" value="B5"/>
    <property type="match status" value="1"/>
</dbReference>
<feature type="domain" description="B5" evidence="19">
    <location>
        <begin position="407"/>
        <end position="482"/>
    </location>
</feature>
<dbReference type="PANTHER" id="PTHR10947:SF0">
    <property type="entry name" value="PHENYLALANINE--TRNA LIGASE BETA SUBUNIT"/>
    <property type="match status" value="1"/>
</dbReference>
<keyword evidence="5 16" id="KW-0820">tRNA-binding</keyword>
<sequence>MKVSREWLNEWIQIDVPIDELAEKITRGGIEVDDVIDYTAEVKHLVVGYVERVEQHPEADRLKICQVDTGGETNQIICGAPNVEADSYVVVCKVGGRLPGGIKIKRAKLRGEVSEGMICSLEELGIPEDYVPQEYQNGIFMFPEEKTAGSNALEALLLDDQVMEFDLTPNRKDALSMAGAAYEVRALFGGEVVLPEHEVTEKETAEDGTLEIRNEDAAAVPYYGARVVENVKIAPAPAWMQLRLIKAGIRPINNVVDISNYVLLEFGQPLHMFDRDHIGSDQIVTRYAEEDEKMTTLDGKERHLESQDIVITNGREPIALAGVMGGAFSEVTDETTNVVIESAVFNPVSIRRTSSRLNLRSEASTRFEKGVSHEFVLKALDRAALLLEQYAGGTVSTPVISDGALELEDTTIDISEQFINAHLGMSLTTEEIQESLSKLGLKATAKGEGLEVSIPSRRDDLKIKEDITEEVARIYGYDALPSSLPEYTKITPGRLTDEQTKVRIIRHQLESLGLSQSINYALTSREKAAQFSGPEDALELLMPMSEDHAVLRKSMIPHLVDNVVYNKNRQQKNVQLYEIGKIFVSNGTTVLPDEEEMLAGILTGDMNRTDWLGTKVPADFYAAKGIVESILEKLGLEGNVRYEQVARFDELHPGRSADVLLDNETIGFIGELHPKYARENDLERTAVFEVNLDRLLAVKQGNVVYEQLSRYPSITRDIALVVDASVAADTLVRTIEAAARKYLVDVYVFDVYEGENMEAGRKSVALRLTYLNKENTLTDEEIEKLHTPVLEALEESGAQIR</sequence>
<reference evidence="20 22" key="1">
    <citation type="submission" date="2015-01" db="EMBL/GenBank/DDBJ databases">
        <title>Genome sequences of high lactate-tolerant strain Salinicoccus roseus W12 with industrial interest.</title>
        <authorList>
            <person name="Wang H."/>
            <person name="Yu B."/>
        </authorList>
    </citation>
    <scope>NUCLEOTIDE SEQUENCE [LARGE SCALE GENOMIC DNA]</scope>
    <source>
        <strain evidence="20 22">W12</strain>
    </source>
</reference>
<evidence type="ECO:0000256" key="12">
    <source>
        <dbReference type="ARBA" id="ARBA00022917"/>
    </source>
</evidence>
<dbReference type="InterPro" id="IPR005146">
    <property type="entry name" value="B3/B4_tRNA-bd"/>
</dbReference>
<dbReference type="CDD" id="cd00769">
    <property type="entry name" value="PheRS_beta_core"/>
    <property type="match status" value="1"/>
</dbReference>
<feature type="binding site" evidence="15">
    <location>
        <position position="470"/>
    </location>
    <ligand>
        <name>Mg(2+)</name>
        <dbReference type="ChEBI" id="CHEBI:18420"/>
        <note>shared with alpha subunit</note>
    </ligand>
</feature>
<dbReference type="AlphaFoldDB" id="A0A0C2HKK0"/>
<dbReference type="InterPro" id="IPR020825">
    <property type="entry name" value="Phe-tRNA_synthase-like_B3/B4"/>
</dbReference>
<evidence type="ECO:0000256" key="4">
    <source>
        <dbReference type="ARBA" id="ARBA00022490"/>
    </source>
</evidence>
<name>A0A0C2HKK0_9STAP</name>
<evidence type="ECO:0000256" key="1">
    <source>
        <dbReference type="ARBA" id="ARBA00004496"/>
    </source>
</evidence>
<dbReference type="Gene3D" id="3.30.70.380">
    <property type="entry name" value="Ferrodoxin-fold anticodon-binding domain"/>
    <property type="match status" value="1"/>
</dbReference>
<evidence type="ECO:0000256" key="9">
    <source>
        <dbReference type="ARBA" id="ARBA00022840"/>
    </source>
</evidence>
<reference evidence="23" key="2">
    <citation type="submission" date="2020-04" db="EMBL/GenBank/DDBJ databases">
        <title>Genome analysis and biological profiling of marine Cellulosimicrobium funkei MOSEL-ME6.</title>
        <authorList>
            <person name="Tanveer F."/>
            <person name="Xie Y."/>
            <person name="Shinwari Z.K."/>
        </authorList>
    </citation>
    <scope>NUCLEOTIDE SEQUENCE [LARGE SCALE GENOMIC DNA]</scope>
    <source>
        <strain evidence="23">MOSEL-ME25</strain>
    </source>
</reference>